<evidence type="ECO:0000313" key="1">
    <source>
        <dbReference type="EMBL" id="UUY03522.1"/>
    </source>
</evidence>
<protein>
    <recommendedName>
        <fullName evidence="3">PKD domain-containing protein</fullName>
    </recommendedName>
</protein>
<evidence type="ECO:0008006" key="3">
    <source>
        <dbReference type="Google" id="ProtNLM"/>
    </source>
</evidence>
<reference evidence="2" key="1">
    <citation type="submission" date="2021-11" db="EMBL/GenBank/DDBJ databases">
        <title>Cultivation dependent microbiological survey of springs from the worlds oldest radium mine currently devoted to the extraction of radon-saturated water.</title>
        <authorList>
            <person name="Kapinusova G."/>
            <person name="Smrhova T."/>
            <person name="Strejcek M."/>
            <person name="Suman J."/>
            <person name="Jani K."/>
            <person name="Pajer P."/>
            <person name="Uhlik O."/>
        </authorList>
    </citation>
    <scope>NUCLEOTIDE SEQUENCE [LARGE SCALE GENOMIC DNA]</scope>
    <source>
        <strain evidence="2">J379</strain>
    </source>
</reference>
<gene>
    <name evidence="1" type="ORF">LRS13_23100</name>
</gene>
<name>A0ABY5PG35_9ACTN</name>
<dbReference type="RefSeq" id="WP_353864026.1">
    <property type="nucleotide sequence ID" value="NZ_CP088295.1"/>
</dbReference>
<sequence length="293" mass="30749">MAKISAAQISPASPQVAINVRESTGFREWRLLLEGREDGPAVPASGFGRDVDLPTSNILHTYPGPGTYKPRIILRNAEGEEVTAETTVVVRGNEEPSKQGTVVPATVAATCATPLGTSLGILGLGDDELCVPADPCDLNPAELGLSQQGIQRPASCAGADAEIVEASEPAAPPRSARPTVLRQTLRLGSDRRVRLTVRCGSGPGACAGRVRVQIPASGGSPARTLGSITFPSTRPGARRRVSVLVPRALARTLRRRSSTRVRVTVTPSTQPGFTRPRADTATLLVTTSTARRT</sequence>
<organism evidence="1 2">
    <name type="scientific">Svornostia abyssi</name>
    <dbReference type="NCBI Taxonomy" id="2898438"/>
    <lineage>
        <taxon>Bacteria</taxon>
        <taxon>Bacillati</taxon>
        <taxon>Actinomycetota</taxon>
        <taxon>Thermoleophilia</taxon>
        <taxon>Solirubrobacterales</taxon>
        <taxon>Baekduiaceae</taxon>
        <taxon>Svornostia</taxon>
    </lineage>
</organism>
<evidence type="ECO:0000313" key="2">
    <source>
        <dbReference type="Proteomes" id="UP001058860"/>
    </source>
</evidence>
<accession>A0ABY5PG35</accession>
<dbReference type="EMBL" id="CP088295">
    <property type="protein sequence ID" value="UUY03522.1"/>
    <property type="molecule type" value="Genomic_DNA"/>
</dbReference>
<proteinExistence type="predicted"/>
<dbReference type="Proteomes" id="UP001058860">
    <property type="component" value="Chromosome"/>
</dbReference>
<keyword evidence="2" id="KW-1185">Reference proteome</keyword>